<accession>A0A844CHF6</accession>
<dbReference type="Pfam" id="PF13618">
    <property type="entry name" value="Gluconate_2-dh3"/>
    <property type="match status" value="1"/>
</dbReference>
<protein>
    <submittedName>
        <fullName evidence="1">Gluconate 2-dehydrogenase subunit 3 family protein</fullName>
    </submittedName>
</protein>
<dbReference type="AlphaFoldDB" id="A0A844CHF6"/>
<dbReference type="Proteomes" id="UP000564704">
    <property type="component" value="Unassembled WGS sequence"/>
</dbReference>
<dbReference type="InterPro" id="IPR027056">
    <property type="entry name" value="Gluconate_2DH_su3"/>
</dbReference>
<dbReference type="OrthoDB" id="7870747at2"/>
<comment type="caution">
    <text evidence="1">The sequence shown here is derived from an EMBL/GenBank/DDBJ whole genome shotgun (WGS) entry which is preliminary data.</text>
</comment>
<gene>
    <name evidence="1" type="ORF">FDP25_01295</name>
</gene>
<organism evidence="1 2">
    <name type="scientific">Roseovarius bejariae</name>
    <dbReference type="NCBI Taxonomy" id="2576383"/>
    <lineage>
        <taxon>Bacteria</taxon>
        <taxon>Pseudomonadati</taxon>
        <taxon>Pseudomonadota</taxon>
        <taxon>Alphaproteobacteria</taxon>
        <taxon>Rhodobacterales</taxon>
        <taxon>Roseobacteraceae</taxon>
        <taxon>Roseovarius</taxon>
    </lineage>
</organism>
<sequence length="175" mass="19265">MNSNRAPDNQSAQSSTSALAVNRRDAILQLASGCMVALVSSPVFGQTATIERETLDVVIDTLLPADDVTPSATALGVSDELMLFAPKGSSLHRLFALGTAWLNTLDERSFAELPSETRQDVLRYMEQADYNEVPGRFFQLLRQMTVEIYYAQPQTYVGLSLKPAPQPEGYPPPWK</sequence>
<dbReference type="EMBL" id="SZWE01000001">
    <property type="protein sequence ID" value="MRU14057.1"/>
    <property type="molecule type" value="Genomic_DNA"/>
</dbReference>
<dbReference type="RefSeq" id="WP_154148374.1">
    <property type="nucleotide sequence ID" value="NZ_SZWE01000001.1"/>
</dbReference>
<name>A0A844CHF6_9RHOB</name>
<keyword evidence="2" id="KW-1185">Reference proteome</keyword>
<proteinExistence type="predicted"/>
<evidence type="ECO:0000313" key="1">
    <source>
        <dbReference type="EMBL" id="MRU14057.1"/>
    </source>
</evidence>
<evidence type="ECO:0000313" key="2">
    <source>
        <dbReference type="Proteomes" id="UP000564704"/>
    </source>
</evidence>
<reference evidence="1 2" key="1">
    <citation type="submission" date="2019-05" db="EMBL/GenBank/DDBJ databases">
        <title>Roseovarius bejariae sp. nov., a moderately halophylic bacterium isolated from a saline soil in Rambla Salada (Murcia).</title>
        <authorList>
            <person name="Castro D.J."/>
            <person name="Gomez-Altuve A."/>
            <person name="Reina J.C."/>
            <person name="Rodriguez M."/>
            <person name="Sampedro I."/>
            <person name="Llamas I."/>
            <person name="Martinez-Checa F."/>
        </authorList>
    </citation>
    <scope>NUCLEOTIDE SEQUENCE [LARGE SCALE GENOMIC DNA]</scope>
    <source>
        <strain evidence="1 2">A21</strain>
    </source>
</reference>